<keyword evidence="3" id="KW-0862">Zinc</keyword>
<dbReference type="PANTHER" id="PTHR12857:SF0">
    <property type="entry name" value="CXXC MOTIF CONTAINING ZINC BINDING PROTEIN"/>
    <property type="match status" value="1"/>
</dbReference>
<name>A0A6M2DJ19_XENCH</name>
<dbReference type="EMBL" id="GIIL01001954">
    <property type="protein sequence ID" value="NOV45680.1"/>
    <property type="molecule type" value="Transcribed_RNA"/>
</dbReference>
<dbReference type="PANTHER" id="PTHR12857">
    <property type="entry name" value="CXXC MOTIF CONTAINING ZINC BINDING PROTEIN"/>
    <property type="match status" value="1"/>
</dbReference>
<dbReference type="Pfam" id="PF05907">
    <property type="entry name" value="CXXC_Zn-b_euk"/>
    <property type="match status" value="1"/>
</dbReference>
<proteinExistence type="inferred from homology"/>
<dbReference type="SUPFAM" id="SSF141678">
    <property type="entry name" value="MAL13P1.257-like"/>
    <property type="match status" value="1"/>
</dbReference>
<evidence type="ECO:0000256" key="3">
    <source>
        <dbReference type="ARBA" id="ARBA00022833"/>
    </source>
</evidence>
<reference evidence="4" key="1">
    <citation type="submission" date="2020-03" db="EMBL/GenBank/DDBJ databases">
        <title>Transcriptomic Profiling of the Digestive Tract of the Rat Flea, Xenopsylla cheopis, Following Blood Feeding and Infection with Yersinia pestis.</title>
        <authorList>
            <person name="Bland D.M."/>
            <person name="Martens C.A."/>
            <person name="Virtaneva K."/>
            <person name="Kanakabandi K."/>
            <person name="Long D."/>
            <person name="Rosenke R."/>
            <person name="Saturday G.A."/>
            <person name="Hoyt F.H."/>
            <person name="Bruno D.P."/>
            <person name="Ribeiro J.M.C."/>
            <person name="Hinnebusch J."/>
        </authorList>
    </citation>
    <scope>NUCLEOTIDE SEQUENCE</scope>
</reference>
<evidence type="ECO:0000256" key="2">
    <source>
        <dbReference type="ARBA" id="ARBA00022723"/>
    </source>
</evidence>
<dbReference type="AlphaFoldDB" id="A0A6M2DJ19"/>
<evidence type="ECO:0000313" key="4">
    <source>
        <dbReference type="EMBL" id="NOV45680.1"/>
    </source>
</evidence>
<comment type="similarity">
    <text evidence="1">Belongs to the UPF0587 family.</text>
</comment>
<sequence length="159" mass="18630">MVKFNLEVKANLENVEKLSSGEDHVWFLKIKCTSCGEVSDKWHDLCLSETTLNKHERSDMNFHMKCKLCSRENWMNIIPDSFKDYLNTDSEKYKPIVAFDCRGLEPVDFSPRDGWTVKIEEGGNFENVDLTEKEWTDYDEKIGQPVGIYEFESRMVKTK</sequence>
<evidence type="ECO:0000256" key="1">
    <source>
        <dbReference type="ARBA" id="ARBA00007818"/>
    </source>
</evidence>
<dbReference type="GO" id="GO:0008270">
    <property type="term" value="F:zinc ion binding"/>
    <property type="evidence" value="ECO:0007669"/>
    <property type="project" value="TreeGrafter"/>
</dbReference>
<organism evidence="4">
    <name type="scientific">Xenopsylla cheopis</name>
    <name type="common">Oriental rat flea</name>
    <name type="synonym">Pulex cheopis</name>
    <dbReference type="NCBI Taxonomy" id="163159"/>
    <lineage>
        <taxon>Eukaryota</taxon>
        <taxon>Metazoa</taxon>
        <taxon>Ecdysozoa</taxon>
        <taxon>Arthropoda</taxon>
        <taxon>Hexapoda</taxon>
        <taxon>Insecta</taxon>
        <taxon>Pterygota</taxon>
        <taxon>Neoptera</taxon>
        <taxon>Endopterygota</taxon>
        <taxon>Siphonaptera</taxon>
        <taxon>Pulicidae</taxon>
        <taxon>Xenopsyllinae</taxon>
        <taxon>Xenopsylla</taxon>
    </lineage>
</organism>
<protein>
    <submittedName>
        <fullName evidence="4">Uncharacterized protein</fullName>
    </submittedName>
</protein>
<keyword evidence="2" id="KW-0479">Metal-binding</keyword>
<accession>A0A6M2DJ19</accession>
<dbReference type="InterPro" id="IPR008584">
    <property type="entry name" value="CXXC_Zn-binding_euk"/>
</dbReference>